<keyword evidence="2" id="KW-1185">Reference proteome</keyword>
<comment type="caution">
    <text evidence="1">The sequence shown here is derived from an EMBL/GenBank/DDBJ whole genome shotgun (WGS) entry which is preliminary data.</text>
</comment>
<dbReference type="EMBL" id="BAAAMJ010000024">
    <property type="protein sequence ID" value="GAA1913477.1"/>
    <property type="molecule type" value="Genomic_DNA"/>
</dbReference>
<gene>
    <name evidence="1" type="ORF">GCM10009716_23790</name>
</gene>
<evidence type="ECO:0000313" key="1">
    <source>
        <dbReference type="EMBL" id="GAA1913477.1"/>
    </source>
</evidence>
<name>A0ABN2P6D5_9ACTN</name>
<protein>
    <submittedName>
        <fullName evidence="1">Uncharacterized protein</fullName>
    </submittedName>
</protein>
<dbReference type="RefSeq" id="WP_344261331.1">
    <property type="nucleotide sequence ID" value="NZ_BAAAMJ010000024.1"/>
</dbReference>
<sequence length="60" mass="6840">MSQSTDPTPARPDPEAANEAIRRYVRKHGGRPWGARERAELDRLRSSWIKAVRRDVRAAA</sequence>
<accession>A0ABN2P6D5</accession>
<proteinExistence type="predicted"/>
<dbReference type="Proteomes" id="UP001501303">
    <property type="component" value="Unassembled WGS sequence"/>
</dbReference>
<evidence type="ECO:0000313" key="2">
    <source>
        <dbReference type="Proteomes" id="UP001501303"/>
    </source>
</evidence>
<organism evidence="1 2">
    <name type="scientific">Streptomyces sodiiphilus</name>
    <dbReference type="NCBI Taxonomy" id="226217"/>
    <lineage>
        <taxon>Bacteria</taxon>
        <taxon>Bacillati</taxon>
        <taxon>Actinomycetota</taxon>
        <taxon>Actinomycetes</taxon>
        <taxon>Kitasatosporales</taxon>
        <taxon>Streptomycetaceae</taxon>
        <taxon>Streptomyces</taxon>
    </lineage>
</organism>
<reference evidence="1 2" key="1">
    <citation type="journal article" date="2019" name="Int. J. Syst. Evol. Microbiol.">
        <title>The Global Catalogue of Microorganisms (GCM) 10K type strain sequencing project: providing services to taxonomists for standard genome sequencing and annotation.</title>
        <authorList>
            <consortium name="The Broad Institute Genomics Platform"/>
            <consortium name="The Broad Institute Genome Sequencing Center for Infectious Disease"/>
            <person name="Wu L."/>
            <person name="Ma J."/>
        </authorList>
    </citation>
    <scope>NUCLEOTIDE SEQUENCE [LARGE SCALE GENOMIC DNA]</scope>
    <source>
        <strain evidence="1 2">JCM 13581</strain>
    </source>
</reference>